<evidence type="ECO:0000313" key="1">
    <source>
        <dbReference type="Proteomes" id="UP000887565"/>
    </source>
</evidence>
<protein>
    <submittedName>
        <fullName evidence="2">Uncharacterized protein</fullName>
    </submittedName>
</protein>
<dbReference type="Proteomes" id="UP000887565">
    <property type="component" value="Unplaced"/>
</dbReference>
<evidence type="ECO:0000313" key="2">
    <source>
        <dbReference type="WBParaSite" id="nRc.2.0.1.t37278-RA"/>
    </source>
</evidence>
<proteinExistence type="predicted"/>
<dbReference type="WBParaSite" id="nRc.2.0.1.t37278-RA">
    <property type="protein sequence ID" value="nRc.2.0.1.t37278-RA"/>
    <property type="gene ID" value="nRc.2.0.1.g37278"/>
</dbReference>
<name>A0A915KEP8_ROMCU</name>
<sequence length="129" mass="14835">TRGFVILSRIENALEQRFKVSWSHEYRLNLSKISAAHRTAGGQPGFFDKIKFNTRLKKIVNYIVKKREHLIYEAKIAFGTLEYRAVSLEEVCFDNETKESDLLALVVSNFDNLRSEVKSPLKLSALKSN</sequence>
<keyword evidence="1" id="KW-1185">Reference proteome</keyword>
<accession>A0A915KEP8</accession>
<reference evidence="2" key="1">
    <citation type="submission" date="2022-11" db="UniProtKB">
        <authorList>
            <consortium name="WormBaseParasite"/>
        </authorList>
    </citation>
    <scope>IDENTIFICATION</scope>
</reference>
<organism evidence="1 2">
    <name type="scientific">Romanomermis culicivorax</name>
    <name type="common">Nematode worm</name>
    <dbReference type="NCBI Taxonomy" id="13658"/>
    <lineage>
        <taxon>Eukaryota</taxon>
        <taxon>Metazoa</taxon>
        <taxon>Ecdysozoa</taxon>
        <taxon>Nematoda</taxon>
        <taxon>Enoplea</taxon>
        <taxon>Dorylaimia</taxon>
        <taxon>Mermithida</taxon>
        <taxon>Mermithoidea</taxon>
        <taxon>Mermithidae</taxon>
        <taxon>Romanomermis</taxon>
    </lineage>
</organism>
<dbReference type="AlphaFoldDB" id="A0A915KEP8"/>